<sequence>MSIKRTSPCFLEGKQGPGVGLRGEGGGSVEVARQGLPVAAAWTRGPVAFLLERSVAVRTGGCRRFWLALGRFAGLGQAHLFSWPAEVGDLVRAVARQRGRARRSSFVIQHQFLSFLARWGAWCGVQSRSCAPIFLPQRIFFVQPFIGLRLSDEGNRGRAS</sequence>
<dbReference type="AlphaFoldDB" id="A0A0G1UBC9"/>
<dbReference type="EMBL" id="LCPF01000001">
    <property type="protein sequence ID" value="KKU91424.1"/>
    <property type="molecule type" value="Genomic_DNA"/>
</dbReference>
<proteinExistence type="predicted"/>
<comment type="caution">
    <text evidence="1">The sequence shown here is derived from an EMBL/GenBank/DDBJ whole genome shotgun (WGS) entry which is preliminary data.</text>
</comment>
<name>A0A0G1UBC9_9BACT</name>
<gene>
    <name evidence="1" type="ORF">UY23_C0001G0030</name>
</gene>
<evidence type="ECO:0000313" key="2">
    <source>
        <dbReference type="Proteomes" id="UP000034956"/>
    </source>
</evidence>
<accession>A0A0G1UBC9</accession>
<reference evidence="1 2" key="1">
    <citation type="journal article" date="2015" name="Nature">
        <title>rRNA introns, odd ribosomes, and small enigmatic genomes across a large radiation of phyla.</title>
        <authorList>
            <person name="Brown C.T."/>
            <person name="Hug L.A."/>
            <person name="Thomas B.C."/>
            <person name="Sharon I."/>
            <person name="Castelle C.J."/>
            <person name="Singh A."/>
            <person name="Wilkins M.J."/>
            <person name="Williams K.H."/>
            <person name="Banfield J.F."/>
        </authorList>
    </citation>
    <scope>NUCLEOTIDE SEQUENCE [LARGE SCALE GENOMIC DNA]</scope>
</reference>
<evidence type="ECO:0000313" key="1">
    <source>
        <dbReference type="EMBL" id="KKU91424.1"/>
    </source>
</evidence>
<organism evidence="1 2">
    <name type="scientific">Candidatus Jorgensenbacteria bacterium GW2011_GWA1_48_11</name>
    <dbReference type="NCBI Taxonomy" id="1618660"/>
    <lineage>
        <taxon>Bacteria</taxon>
        <taxon>Candidatus Joergenseniibacteriota</taxon>
    </lineage>
</organism>
<dbReference type="Proteomes" id="UP000034956">
    <property type="component" value="Unassembled WGS sequence"/>
</dbReference>
<protein>
    <submittedName>
        <fullName evidence="1">Uncharacterized protein</fullName>
    </submittedName>
</protein>